<gene>
    <name evidence="1" type="ORF">CK203_019063</name>
</gene>
<sequence length="183" mass="21182">MGTPFCKGRQFTLPNDQFRKGIFLMVRNLAISHHEETPCEISQGGGDGKNVRFWKDKWCGTKPLSEAFLSLFALATSKEAWVNEVWTTEGDRRGSWTPTFNRLFNDCEMEEVRRLLCYLEGKMVRVDEEDRVRWVKSKDGVFSVKSLYKPLQPVSSALFPSKIIWRSCAQPKISFFVWEASWG</sequence>
<dbReference type="AlphaFoldDB" id="A0A438IQW4"/>
<evidence type="ECO:0000313" key="2">
    <source>
        <dbReference type="Proteomes" id="UP000288805"/>
    </source>
</evidence>
<evidence type="ECO:0000313" key="1">
    <source>
        <dbReference type="EMBL" id="RVW99113.1"/>
    </source>
</evidence>
<dbReference type="PANTHER" id="PTHR36617:SF15">
    <property type="entry name" value="REVERSE TRANSCRIPTASE ZINC-BINDING DOMAIN-CONTAINING PROTEIN"/>
    <property type="match status" value="1"/>
</dbReference>
<proteinExistence type="predicted"/>
<dbReference type="EMBL" id="QGNW01000089">
    <property type="protein sequence ID" value="RVW99113.1"/>
    <property type="molecule type" value="Genomic_DNA"/>
</dbReference>
<protein>
    <recommendedName>
        <fullName evidence="3">Reverse transcriptase zinc-binding domain-containing protein</fullName>
    </recommendedName>
</protein>
<organism evidence="1 2">
    <name type="scientific">Vitis vinifera</name>
    <name type="common">Grape</name>
    <dbReference type="NCBI Taxonomy" id="29760"/>
    <lineage>
        <taxon>Eukaryota</taxon>
        <taxon>Viridiplantae</taxon>
        <taxon>Streptophyta</taxon>
        <taxon>Embryophyta</taxon>
        <taxon>Tracheophyta</taxon>
        <taxon>Spermatophyta</taxon>
        <taxon>Magnoliopsida</taxon>
        <taxon>eudicotyledons</taxon>
        <taxon>Gunneridae</taxon>
        <taxon>Pentapetalae</taxon>
        <taxon>rosids</taxon>
        <taxon>Vitales</taxon>
        <taxon>Vitaceae</taxon>
        <taxon>Viteae</taxon>
        <taxon>Vitis</taxon>
    </lineage>
</organism>
<comment type="caution">
    <text evidence="1">The sequence shown here is derived from an EMBL/GenBank/DDBJ whole genome shotgun (WGS) entry which is preliminary data.</text>
</comment>
<reference evidence="1 2" key="1">
    <citation type="journal article" date="2018" name="PLoS Genet.">
        <title>Population sequencing reveals clonal diversity and ancestral inbreeding in the grapevine cultivar Chardonnay.</title>
        <authorList>
            <person name="Roach M.J."/>
            <person name="Johnson D.L."/>
            <person name="Bohlmann J."/>
            <person name="van Vuuren H.J."/>
            <person name="Jones S.J."/>
            <person name="Pretorius I.S."/>
            <person name="Schmidt S.A."/>
            <person name="Borneman A.R."/>
        </authorList>
    </citation>
    <scope>NUCLEOTIDE SEQUENCE [LARGE SCALE GENOMIC DNA]</scope>
    <source>
        <strain evidence="2">cv. Chardonnay</strain>
        <tissue evidence="1">Leaf</tissue>
    </source>
</reference>
<accession>A0A438IQW4</accession>
<name>A0A438IQW4_VITVI</name>
<dbReference type="PANTHER" id="PTHR36617">
    <property type="entry name" value="PROTEIN, PUTATIVE-RELATED"/>
    <property type="match status" value="1"/>
</dbReference>
<dbReference type="Proteomes" id="UP000288805">
    <property type="component" value="Unassembled WGS sequence"/>
</dbReference>
<evidence type="ECO:0008006" key="3">
    <source>
        <dbReference type="Google" id="ProtNLM"/>
    </source>
</evidence>